<feature type="compositionally biased region" description="Basic and acidic residues" evidence="1">
    <location>
        <begin position="118"/>
        <end position="129"/>
    </location>
</feature>
<dbReference type="AlphaFoldDB" id="A0A9J6E139"/>
<keyword evidence="3" id="KW-1185">Reference proteome</keyword>
<evidence type="ECO:0000256" key="1">
    <source>
        <dbReference type="SAM" id="MobiDB-lite"/>
    </source>
</evidence>
<feature type="region of interest" description="Disordered" evidence="1">
    <location>
        <begin position="114"/>
        <end position="177"/>
    </location>
</feature>
<dbReference type="EMBL" id="JABSTU010000006">
    <property type="protein sequence ID" value="KAH8027752.1"/>
    <property type="molecule type" value="Genomic_DNA"/>
</dbReference>
<dbReference type="Proteomes" id="UP000821866">
    <property type="component" value="Chromosome 4"/>
</dbReference>
<feature type="compositionally biased region" description="Basic residues" evidence="1">
    <location>
        <begin position="20"/>
        <end position="35"/>
    </location>
</feature>
<feature type="compositionally biased region" description="Polar residues" evidence="1">
    <location>
        <begin position="163"/>
        <end position="175"/>
    </location>
</feature>
<evidence type="ECO:0000313" key="3">
    <source>
        <dbReference type="Proteomes" id="UP000821866"/>
    </source>
</evidence>
<proteinExistence type="predicted"/>
<sequence length="212" mass="24077">MKPTPFDNSLEQRDTTPTWKPKKKAWSSSRSRSRSSSRSQPHSQPRSRPRSRSQSTSRIRTPGPGATFKVGWVDVVKGARSVSEEAASQGKLDKLEAEIAQIKQMLTQRNQKMTALGEENKTLKKELQKYKRTKHAPPVVPPLSPVTPTEKWRKVQPPKCRTETQANEDQPTRVTPENKVLKEIQQSVKDINEWMSNASRLISALTDRVENI</sequence>
<gene>
    <name evidence="2" type="ORF">HPB51_009419</name>
</gene>
<name>A0A9J6E139_RHIMP</name>
<feature type="region of interest" description="Disordered" evidence="1">
    <location>
        <begin position="1"/>
        <end position="68"/>
    </location>
</feature>
<comment type="caution">
    <text evidence="2">The sequence shown here is derived from an EMBL/GenBank/DDBJ whole genome shotgun (WGS) entry which is preliminary data.</text>
</comment>
<reference evidence="2" key="1">
    <citation type="journal article" date="2020" name="Cell">
        <title>Large-Scale Comparative Analyses of Tick Genomes Elucidate Their Genetic Diversity and Vector Capacities.</title>
        <authorList>
            <consortium name="Tick Genome and Microbiome Consortium (TIGMIC)"/>
            <person name="Jia N."/>
            <person name="Wang J."/>
            <person name="Shi W."/>
            <person name="Du L."/>
            <person name="Sun Y."/>
            <person name="Zhan W."/>
            <person name="Jiang J.F."/>
            <person name="Wang Q."/>
            <person name="Zhang B."/>
            <person name="Ji P."/>
            <person name="Bell-Sakyi L."/>
            <person name="Cui X.M."/>
            <person name="Yuan T.T."/>
            <person name="Jiang B.G."/>
            <person name="Yang W.F."/>
            <person name="Lam T.T."/>
            <person name="Chang Q.C."/>
            <person name="Ding S.J."/>
            <person name="Wang X.J."/>
            <person name="Zhu J.G."/>
            <person name="Ruan X.D."/>
            <person name="Zhao L."/>
            <person name="Wei J.T."/>
            <person name="Ye R.Z."/>
            <person name="Que T.C."/>
            <person name="Du C.H."/>
            <person name="Zhou Y.H."/>
            <person name="Cheng J.X."/>
            <person name="Dai P.F."/>
            <person name="Guo W.B."/>
            <person name="Han X.H."/>
            <person name="Huang E.J."/>
            <person name="Li L.F."/>
            <person name="Wei W."/>
            <person name="Gao Y.C."/>
            <person name="Liu J.Z."/>
            <person name="Shao H.Z."/>
            <person name="Wang X."/>
            <person name="Wang C.C."/>
            <person name="Yang T.C."/>
            <person name="Huo Q.B."/>
            <person name="Li W."/>
            <person name="Chen H.Y."/>
            <person name="Chen S.E."/>
            <person name="Zhou L.G."/>
            <person name="Ni X.B."/>
            <person name="Tian J.H."/>
            <person name="Sheng Y."/>
            <person name="Liu T."/>
            <person name="Pan Y.S."/>
            <person name="Xia L.Y."/>
            <person name="Li J."/>
            <person name="Zhao F."/>
            <person name="Cao W.C."/>
        </authorList>
    </citation>
    <scope>NUCLEOTIDE SEQUENCE</scope>
    <source>
        <strain evidence="2">Rmic-2018</strain>
    </source>
</reference>
<organism evidence="2 3">
    <name type="scientific">Rhipicephalus microplus</name>
    <name type="common">Cattle tick</name>
    <name type="synonym">Boophilus microplus</name>
    <dbReference type="NCBI Taxonomy" id="6941"/>
    <lineage>
        <taxon>Eukaryota</taxon>
        <taxon>Metazoa</taxon>
        <taxon>Ecdysozoa</taxon>
        <taxon>Arthropoda</taxon>
        <taxon>Chelicerata</taxon>
        <taxon>Arachnida</taxon>
        <taxon>Acari</taxon>
        <taxon>Parasitiformes</taxon>
        <taxon>Ixodida</taxon>
        <taxon>Ixodoidea</taxon>
        <taxon>Ixodidae</taxon>
        <taxon>Rhipicephalinae</taxon>
        <taxon>Rhipicephalus</taxon>
        <taxon>Boophilus</taxon>
    </lineage>
</organism>
<evidence type="ECO:0000313" key="2">
    <source>
        <dbReference type="EMBL" id="KAH8027752.1"/>
    </source>
</evidence>
<reference evidence="2" key="2">
    <citation type="submission" date="2021-09" db="EMBL/GenBank/DDBJ databases">
        <authorList>
            <person name="Jia N."/>
            <person name="Wang J."/>
            <person name="Shi W."/>
            <person name="Du L."/>
            <person name="Sun Y."/>
            <person name="Zhan W."/>
            <person name="Jiang J."/>
            <person name="Wang Q."/>
            <person name="Zhang B."/>
            <person name="Ji P."/>
            <person name="Sakyi L.B."/>
            <person name="Cui X."/>
            <person name="Yuan T."/>
            <person name="Jiang B."/>
            <person name="Yang W."/>
            <person name="Lam T.T.-Y."/>
            <person name="Chang Q."/>
            <person name="Ding S."/>
            <person name="Wang X."/>
            <person name="Zhu J."/>
            <person name="Ruan X."/>
            <person name="Zhao L."/>
            <person name="Wei J."/>
            <person name="Que T."/>
            <person name="Du C."/>
            <person name="Cheng J."/>
            <person name="Dai P."/>
            <person name="Han X."/>
            <person name="Huang E."/>
            <person name="Gao Y."/>
            <person name="Liu J."/>
            <person name="Shao H."/>
            <person name="Ye R."/>
            <person name="Li L."/>
            <person name="Wei W."/>
            <person name="Wang X."/>
            <person name="Wang C."/>
            <person name="Huo Q."/>
            <person name="Li W."/>
            <person name="Guo W."/>
            <person name="Chen H."/>
            <person name="Chen S."/>
            <person name="Zhou L."/>
            <person name="Zhou L."/>
            <person name="Ni X."/>
            <person name="Tian J."/>
            <person name="Zhou Y."/>
            <person name="Sheng Y."/>
            <person name="Liu T."/>
            <person name="Pan Y."/>
            <person name="Xia L."/>
            <person name="Li J."/>
            <person name="Zhao F."/>
            <person name="Cao W."/>
        </authorList>
    </citation>
    <scope>NUCLEOTIDE SEQUENCE</scope>
    <source>
        <strain evidence="2">Rmic-2018</strain>
        <tissue evidence="2">Larvae</tissue>
    </source>
</reference>
<accession>A0A9J6E139</accession>
<protein>
    <submittedName>
        <fullName evidence="2">Uncharacterized protein</fullName>
    </submittedName>
</protein>